<dbReference type="Proteomes" id="UP001165667">
    <property type="component" value="Unassembled WGS sequence"/>
</dbReference>
<feature type="transmembrane region" description="Helical" evidence="1">
    <location>
        <begin position="12"/>
        <end position="31"/>
    </location>
</feature>
<sequence length="81" mass="8708">MITILTASSAVAGIWIVTVLLLTVAAVFSLLGNFVSESVVLVWCWVAVSRAEAIQLKRVGHVVLRDAKKESRAFDAPGRTV</sequence>
<reference evidence="2" key="1">
    <citation type="submission" date="2022-05" db="EMBL/GenBank/DDBJ databases">
        <authorList>
            <person name="Pankratov T."/>
        </authorList>
    </citation>
    <scope>NUCLEOTIDE SEQUENCE</scope>
    <source>
        <strain evidence="2">BP6-180914</strain>
    </source>
</reference>
<evidence type="ECO:0000256" key="1">
    <source>
        <dbReference type="SAM" id="Phobius"/>
    </source>
</evidence>
<organism evidence="2 3">
    <name type="scientific">Lichenifustis flavocetrariae</name>
    <dbReference type="NCBI Taxonomy" id="2949735"/>
    <lineage>
        <taxon>Bacteria</taxon>
        <taxon>Pseudomonadati</taxon>
        <taxon>Pseudomonadota</taxon>
        <taxon>Alphaproteobacteria</taxon>
        <taxon>Hyphomicrobiales</taxon>
        <taxon>Lichenihabitantaceae</taxon>
        <taxon>Lichenifustis</taxon>
    </lineage>
</organism>
<name>A0AA42CLE7_9HYPH</name>
<keyword evidence="1" id="KW-1133">Transmembrane helix</keyword>
<accession>A0AA42CLE7</accession>
<comment type="caution">
    <text evidence="2">The sequence shown here is derived from an EMBL/GenBank/DDBJ whole genome shotgun (WGS) entry which is preliminary data.</text>
</comment>
<protein>
    <submittedName>
        <fullName evidence="2">Uncharacterized protein</fullName>
    </submittedName>
</protein>
<keyword evidence="1" id="KW-0812">Transmembrane</keyword>
<evidence type="ECO:0000313" key="2">
    <source>
        <dbReference type="EMBL" id="MCW6511539.1"/>
    </source>
</evidence>
<dbReference type="RefSeq" id="WP_282587918.1">
    <property type="nucleotide sequence ID" value="NZ_JAMOIM010000028.1"/>
</dbReference>
<dbReference type="AlphaFoldDB" id="A0AA42CLE7"/>
<gene>
    <name evidence="2" type="ORF">M8523_26550</name>
</gene>
<keyword evidence="1" id="KW-0472">Membrane</keyword>
<evidence type="ECO:0000313" key="3">
    <source>
        <dbReference type="Proteomes" id="UP001165667"/>
    </source>
</evidence>
<proteinExistence type="predicted"/>
<keyword evidence="3" id="KW-1185">Reference proteome</keyword>
<dbReference type="EMBL" id="JAMOIM010000028">
    <property type="protein sequence ID" value="MCW6511539.1"/>
    <property type="molecule type" value="Genomic_DNA"/>
</dbReference>